<keyword evidence="1" id="KW-0812">Transmembrane</keyword>
<dbReference type="EMBL" id="JBHTAA010000001">
    <property type="protein sequence ID" value="MFC7202898.1"/>
    <property type="molecule type" value="Genomic_DNA"/>
</dbReference>
<accession>A0ABD5ZDB6</accession>
<gene>
    <name evidence="3" type="ORF">ACFQJC_05185</name>
</gene>
<dbReference type="RefSeq" id="WP_390222184.1">
    <property type="nucleotide sequence ID" value="NZ_JBHTAA010000001.1"/>
</dbReference>
<keyword evidence="1" id="KW-1133">Transmembrane helix</keyword>
<organism evidence="3 4">
    <name type="scientific">Haloferax namakaokahaiae</name>
    <dbReference type="NCBI Taxonomy" id="1748331"/>
    <lineage>
        <taxon>Archaea</taxon>
        <taxon>Methanobacteriati</taxon>
        <taxon>Methanobacteriota</taxon>
        <taxon>Stenosarchaea group</taxon>
        <taxon>Halobacteria</taxon>
        <taxon>Halobacteriales</taxon>
        <taxon>Haloferacaceae</taxon>
        <taxon>Haloferax</taxon>
    </lineage>
</organism>
<evidence type="ECO:0000259" key="2">
    <source>
        <dbReference type="Pfam" id="PF09851"/>
    </source>
</evidence>
<feature type="transmembrane region" description="Helical" evidence="1">
    <location>
        <begin position="20"/>
        <end position="37"/>
    </location>
</feature>
<dbReference type="Proteomes" id="UP001596481">
    <property type="component" value="Unassembled WGS sequence"/>
</dbReference>
<feature type="transmembrane region" description="Helical" evidence="1">
    <location>
        <begin position="44"/>
        <end position="62"/>
    </location>
</feature>
<keyword evidence="1" id="KW-0472">Membrane</keyword>
<dbReference type="InterPro" id="IPR018649">
    <property type="entry name" value="SHOCT"/>
</dbReference>
<feature type="domain" description="SHOCT" evidence="2">
    <location>
        <begin position="88"/>
        <end position="114"/>
    </location>
</feature>
<evidence type="ECO:0000256" key="1">
    <source>
        <dbReference type="SAM" id="Phobius"/>
    </source>
</evidence>
<dbReference type="AlphaFoldDB" id="A0ABD5ZDB6"/>
<comment type="caution">
    <text evidence="3">The sequence shown here is derived from an EMBL/GenBank/DDBJ whole genome shotgun (WGS) entry which is preliminary data.</text>
</comment>
<evidence type="ECO:0000313" key="4">
    <source>
        <dbReference type="Proteomes" id="UP001596481"/>
    </source>
</evidence>
<evidence type="ECO:0000313" key="3">
    <source>
        <dbReference type="EMBL" id="MFC7202898.1"/>
    </source>
</evidence>
<dbReference type="Pfam" id="PF09851">
    <property type="entry name" value="SHOCT"/>
    <property type="match status" value="1"/>
</dbReference>
<protein>
    <submittedName>
        <fullName evidence="3">SHOCT domain-containing protein</fullName>
    </submittedName>
</protein>
<sequence length="136" mass="15135">MSSLDTLREHGFGTFVETHPLQFGLAVGLFVGVFAFFNGGSPTAAFFGFFVVGSLLALVYSYTSVFFRAAHSVAESYTTTDEADPNRALHQLRERYAKGELSEAEFERKLEQLLETETRAAAEDHLTRRETDLATE</sequence>
<reference evidence="3 4" key="1">
    <citation type="journal article" date="2019" name="Int. J. Syst. Evol. Microbiol.">
        <title>The Global Catalogue of Microorganisms (GCM) 10K type strain sequencing project: providing services to taxonomists for standard genome sequencing and annotation.</title>
        <authorList>
            <consortium name="The Broad Institute Genomics Platform"/>
            <consortium name="The Broad Institute Genome Sequencing Center for Infectious Disease"/>
            <person name="Wu L."/>
            <person name="Ma J."/>
        </authorList>
    </citation>
    <scope>NUCLEOTIDE SEQUENCE [LARGE SCALE GENOMIC DNA]</scope>
    <source>
        <strain evidence="3 4">DSM 29988</strain>
    </source>
</reference>
<keyword evidence="4" id="KW-1185">Reference proteome</keyword>
<proteinExistence type="predicted"/>
<name>A0ABD5ZDB6_9EURY</name>